<evidence type="ECO:0000256" key="4">
    <source>
        <dbReference type="ARBA" id="ARBA00022840"/>
    </source>
</evidence>
<dbReference type="InterPro" id="IPR027417">
    <property type="entry name" value="P-loop_NTPase"/>
</dbReference>
<comment type="caution">
    <text evidence="6">The sequence shown here is derived from an EMBL/GenBank/DDBJ whole genome shotgun (WGS) entry which is preliminary data.</text>
</comment>
<evidence type="ECO:0000313" key="6">
    <source>
        <dbReference type="EMBL" id="TWF76392.1"/>
    </source>
</evidence>
<dbReference type="GO" id="GO:0005524">
    <property type="term" value="F:ATP binding"/>
    <property type="evidence" value="ECO:0007669"/>
    <property type="project" value="UniProtKB-KW"/>
</dbReference>
<evidence type="ECO:0000256" key="3">
    <source>
        <dbReference type="ARBA" id="ARBA00022741"/>
    </source>
</evidence>
<dbReference type="PROSITE" id="PS50893">
    <property type="entry name" value="ABC_TRANSPORTER_2"/>
    <property type="match status" value="1"/>
</dbReference>
<dbReference type="InterPro" id="IPR013563">
    <property type="entry name" value="Oligopep_ABC_C"/>
</dbReference>
<dbReference type="Gene3D" id="3.40.50.300">
    <property type="entry name" value="P-loop containing nucleotide triphosphate hydrolases"/>
    <property type="match status" value="1"/>
</dbReference>
<dbReference type="PANTHER" id="PTHR43776">
    <property type="entry name" value="TRANSPORT ATP-BINDING PROTEIN"/>
    <property type="match status" value="1"/>
</dbReference>
<keyword evidence="4 6" id="KW-0067">ATP-binding</keyword>
<dbReference type="InterPro" id="IPR003439">
    <property type="entry name" value="ABC_transporter-like_ATP-bd"/>
</dbReference>
<proteinExistence type="inferred from homology"/>
<organism evidence="6 7">
    <name type="scientific">Pseudonocardia hierapolitana</name>
    <dbReference type="NCBI Taxonomy" id="1128676"/>
    <lineage>
        <taxon>Bacteria</taxon>
        <taxon>Bacillati</taxon>
        <taxon>Actinomycetota</taxon>
        <taxon>Actinomycetes</taxon>
        <taxon>Pseudonocardiales</taxon>
        <taxon>Pseudonocardiaceae</taxon>
        <taxon>Pseudonocardia</taxon>
    </lineage>
</organism>
<evidence type="ECO:0000313" key="7">
    <source>
        <dbReference type="Proteomes" id="UP000321261"/>
    </source>
</evidence>
<dbReference type="NCBIfam" id="TIGR01727">
    <property type="entry name" value="oligo_HPY"/>
    <property type="match status" value="1"/>
</dbReference>
<feature type="domain" description="ABC transporter" evidence="5">
    <location>
        <begin position="23"/>
        <end position="262"/>
    </location>
</feature>
<dbReference type="InterPro" id="IPR017871">
    <property type="entry name" value="ABC_transporter-like_CS"/>
</dbReference>
<keyword evidence="7" id="KW-1185">Reference proteome</keyword>
<comment type="similarity">
    <text evidence="1">Belongs to the ABC transporter superfamily.</text>
</comment>
<dbReference type="FunFam" id="3.40.50.300:FF:000016">
    <property type="entry name" value="Oligopeptide ABC transporter ATP-binding component"/>
    <property type="match status" value="1"/>
</dbReference>
<dbReference type="SUPFAM" id="SSF52540">
    <property type="entry name" value="P-loop containing nucleoside triphosphate hydrolases"/>
    <property type="match status" value="1"/>
</dbReference>
<evidence type="ECO:0000259" key="5">
    <source>
        <dbReference type="PROSITE" id="PS50893"/>
    </source>
</evidence>
<dbReference type="InterPro" id="IPR003593">
    <property type="entry name" value="AAA+_ATPase"/>
</dbReference>
<reference evidence="6 7" key="1">
    <citation type="submission" date="2019-06" db="EMBL/GenBank/DDBJ databases">
        <title>Sequencing the genomes of 1000 actinobacteria strains.</title>
        <authorList>
            <person name="Klenk H.-P."/>
        </authorList>
    </citation>
    <scope>NUCLEOTIDE SEQUENCE [LARGE SCALE GENOMIC DNA]</scope>
    <source>
        <strain evidence="6 7">DSM 45671</strain>
    </source>
</reference>
<protein>
    <submittedName>
        <fullName evidence="6">Oligopeptide transport system ATP-binding protein</fullName>
    </submittedName>
</protein>
<dbReference type="PANTHER" id="PTHR43776:SF7">
    <property type="entry name" value="D,D-DIPEPTIDE TRANSPORT ATP-BINDING PROTEIN DDPF-RELATED"/>
    <property type="match status" value="1"/>
</dbReference>
<dbReference type="EMBL" id="VIWU01000001">
    <property type="protein sequence ID" value="TWF76392.1"/>
    <property type="molecule type" value="Genomic_DNA"/>
</dbReference>
<evidence type="ECO:0000256" key="2">
    <source>
        <dbReference type="ARBA" id="ARBA00022448"/>
    </source>
</evidence>
<dbReference type="PROSITE" id="PS00211">
    <property type="entry name" value="ABC_TRANSPORTER_1"/>
    <property type="match status" value="1"/>
</dbReference>
<dbReference type="Pfam" id="PF08352">
    <property type="entry name" value="oligo_HPY"/>
    <property type="match status" value="1"/>
</dbReference>
<keyword evidence="3" id="KW-0547">Nucleotide-binding</keyword>
<keyword evidence="2" id="KW-0813">Transport</keyword>
<evidence type="ECO:0000256" key="1">
    <source>
        <dbReference type="ARBA" id="ARBA00005417"/>
    </source>
</evidence>
<dbReference type="SMART" id="SM00382">
    <property type="entry name" value="AAA"/>
    <property type="match status" value="1"/>
</dbReference>
<sequence>MTAAPVAAPPVLSVRNLVKHFPVRSRGLLRRQVGEIHAVCGVSFDLAERETLGLVGESGCGKSTTARVLLNLQPATSGEVYYQGRELTSLSRSQMRSLRRDLQIVFQDPYASLDPRLPVNEIVAEPLRIHGLYGDEGRAVVRDLLRTVGLKPEHGNRFPHEFSGGQRQRIGVARALALRPKVLVLDEPVSALDVSIQAGVLNLLDELQSELGLSYLFVSHDLSVVRHIADRIAVMYLGTIVETGTSQELFEGPAHPYTQALISAIPLPDPRKERARERITVVGDVPSPADPPSGCRFRTRCPKFANELTEAERTVCIEQPPELIDRGQGHPAACHYAERKALL</sequence>
<dbReference type="CDD" id="cd03257">
    <property type="entry name" value="ABC_NikE_OppD_transporters"/>
    <property type="match status" value="1"/>
</dbReference>
<dbReference type="GO" id="GO:0016887">
    <property type="term" value="F:ATP hydrolysis activity"/>
    <property type="evidence" value="ECO:0007669"/>
    <property type="project" value="InterPro"/>
</dbReference>
<gene>
    <name evidence="6" type="ORF">FHX44_112282</name>
</gene>
<dbReference type="AlphaFoldDB" id="A0A561SNF6"/>
<dbReference type="OrthoDB" id="5170605at2"/>
<dbReference type="GO" id="GO:0055085">
    <property type="term" value="P:transmembrane transport"/>
    <property type="evidence" value="ECO:0007669"/>
    <property type="project" value="UniProtKB-ARBA"/>
</dbReference>
<dbReference type="Proteomes" id="UP000321261">
    <property type="component" value="Unassembled WGS sequence"/>
</dbReference>
<dbReference type="GO" id="GO:0015833">
    <property type="term" value="P:peptide transport"/>
    <property type="evidence" value="ECO:0007669"/>
    <property type="project" value="InterPro"/>
</dbReference>
<dbReference type="InterPro" id="IPR050319">
    <property type="entry name" value="ABC_transp_ATP-bind"/>
</dbReference>
<dbReference type="Pfam" id="PF00005">
    <property type="entry name" value="ABC_tran"/>
    <property type="match status" value="1"/>
</dbReference>
<name>A0A561SNF6_9PSEU</name>
<dbReference type="RefSeq" id="WP_147255561.1">
    <property type="nucleotide sequence ID" value="NZ_VIWU01000001.1"/>
</dbReference>
<accession>A0A561SNF6</accession>